<feature type="transmembrane region" description="Helical" evidence="2">
    <location>
        <begin position="59"/>
        <end position="79"/>
    </location>
</feature>
<name>A0ABX7AXG2_9BACI</name>
<reference evidence="3 4" key="1">
    <citation type="submission" date="2020-01" db="EMBL/GenBank/DDBJ databases">
        <authorList>
            <person name="Liu G."/>
            <person name="Liu B."/>
        </authorList>
    </citation>
    <scope>NUCLEOTIDE SEQUENCE [LARGE SCALE GENOMIC DNA]</scope>
    <source>
        <strain evidence="3 4">FJAT-51161</strain>
    </source>
</reference>
<keyword evidence="4" id="KW-1185">Reference proteome</keyword>
<evidence type="ECO:0000313" key="4">
    <source>
        <dbReference type="Proteomes" id="UP000596049"/>
    </source>
</evidence>
<keyword evidence="2" id="KW-0812">Transmembrane</keyword>
<dbReference type="RefSeq" id="WP_053596568.1">
    <property type="nucleotide sequence ID" value="NZ_CP067341.1"/>
</dbReference>
<accession>A0ABX7AXG2</accession>
<organism evidence="3 4">
    <name type="scientific">Lysinibacillus agricola</name>
    <dbReference type="NCBI Taxonomy" id="2590012"/>
    <lineage>
        <taxon>Bacteria</taxon>
        <taxon>Bacillati</taxon>
        <taxon>Bacillota</taxon>
        <taxon>Bacilli</taxon>
        <taxon>Bacillales</taxon>
        <taxon>Bacillaceae</taxon>
        <taxon>Lysinibacillus</taxon>
    </lineage>
</organism>
<dbReference type="Proteomes" id="UP000596049">
    <property type="component" value="Chromosome"/>
</dbReference>
<feature type="transmembrane region" description="Helical" evidence="2">
    <location>
        <begin position="12"/>
        <end position="32"/>
    </location>
</feature>
<protein>
    <submittedName>
        <fullName evidence="3">Uncharacterized protein</fullName>
    </submittedName>
</protein>
<keyword evidence="2" id="KW-1133">Transmembrane helix</keyword>
<dbReference type="EMBL" id="CP067341">
    <property type="protein sequence ID" value="QQP14668.1"/>
    <property type="molecule type" value="Genomic_DNA"/>
</dbReference>
<evidence type="ECO:0000313" key="3">
    <source>
        <dbReference type="EMBL" id="QQP14668.1"/>
    </source>
</evidence>
<evidence type="ECO:0000256" key="2">
    <source>
        <dbReference type="SAM" id="Phobius"/>
    </source>
</evidence>
<gene>
    <name evidence="3" type="ORF">FJQ98_12060</name>
</gene>
<evidence type="ECO:0000256" key="1">
    <source>
        <dbReference type="SAM" id="Coils"/>
    </source>
</evidence>
<keyword evidence="1" id="KW-0175">Coiled coil</keyword>
<proteinExistence type="predicted"/>
<keyword evidence="2" id="KW-0472">Membrane</keyword>
<feature type="coiled-coil region" evidence="1">
    <location>
        <begin position="137"/>
        <end position="164"/>
    </location>
</feature>
<feature type="transmembrane region" description="Helical" evidence="2">
    <location>
        <begin position="85"/>
        <end position="109"/>
    </location>
</feature>
<sequence length="331" mass="38682">MGDIVNVEIRAWWLLIIPLLLIFSLFIIAMVMKNPANEKEKNIEEKEKTLTSWIEKKDILYWLLIMCLGAISIFTYQYSGDKNVISHWGFAGTIVSIILAVLAIIYTYYQSATTVDSTKRLEKSAKKVEKVSTRVEVATKELENNNLNEIISDLEKRLSSLLLEMSHGIQEKLTANFEPLKVFMNLNKTVYSLDSGIDILNKEEWEKYLNNVIMDDLEPAGITLLYSYFLYENKLKYTDKDTKKWLIFTLRSEGVSDDELEMFWGTIRGQMRLFSSLNVFTYYRSEKNDDEDGVLTYYNENVKNIIKNIIEKNGEHYKWVIEDLKLKFNVK</sequence>